<evidence type="ECO:0000313" key="1">
    <source>
        <dbReference type="EMBL" id="GFY96924.1"/>
    </source>
</evidence>
<dbReference type="AlphaFoldDB" id="A0A7J0FDZ2"/>
<accession>A0A7J0FDZ2</accession>
<comment type="caution">
    <text evidence="1">The sequence shown here is derived from an EMBL/GenBank/DDBJ whole genome shotgun (WGS) entry which is preliminary data.</text>
</comment>
<dbReference type="EMBL" id="BJWL01000011">
    <property type="protein sequence ID" value="GFY96924.1"/>
    <property type="molecule type" value="Genomic_DNA"/>
</dbReference>
<keyword evidence="2" id="KW-1185">Reference proteome</keyword>
<evidence type="ECO:0000313" key="2">
    <source>
        <dbReference type="Proteomes" id="UP000585474"/>
    </source>
</evidence>
<gene>
    <name evidence="1" type="ORF">Acr_11g0012300</name>
</gene>
<name>A0A7J0FDZ2_9ERIC</name>
<proteinExistence type="predicted"/>
<organism evidence="1 2">
    <name type="scientific">Actinidia rufa</name>
    <dbReference type="NCBI Taxonomy" id="165716"/>
    <lineage>
        <taxon>Eukaryota</taxon>
        <taxon>Viridiplantae</taxon>
        <taxon>Streptophyta</taxon>
        <taxon>Embryophyta</taxon>
        <taxon>Tracheophyta</taxon>
        <taxon>Spermatophyta</taxon>
        <taxon>Magnoliopsida</taxon>
        <taxon>eudicotyledons</taxon>
        <taxon>Gunneridae</taxon>
        <taxon>Pentapetalae</taxon>
        <taxon>asterids</taxon>
        <taxon>Ericales</taxon>
        <taxon>Actinidiaceae</taxon>
        <taxon>Actinidia</taxon>
    </lineage>
</organism>
<dbReference type="Proteomes" id="UP000585474">
    <property type="component" value="Unassembled WGS sequence"/>
</dbReference>
<protein>
    <submittedName>
        <fullName evidence="1">Uncharacterized protein</fullName>
    </submittedName>
</protein>
<reference evidence="1 2" key="1">
    <citation type="submission" date="2019-07" db="EMBL/GenBank/DDBJ databases">
        <title>De Novo Assembly of kiwifruit Actinidia rufa.</title>
        <authorList>
            <person name="Sugita-Konishi S."/>
            <person name="Sato K."/>
            <person name="Mori E."/>
            <person name="Abe Y."/>
            <person name="Kisaki G."/>
            <person name="Hamano K."/>
            <person name="Suezawa K."/>
            <person name="Otani M."/>
            <person name="Fukuda T."/>
            <person name="Manabe T."/>
            <person name="Gomi K."/>
            <person name="Tabuchi M."/>
            <person name="Akimitsu K."/>
            <person name="Kataoka I."/>
        </authorList>
    </citation>
    <scope>NUCLEOTIDE SEQUENCE [LARGE SCALE GENOMIC DNA]</scope>
    <source>
        <strain evidence="2">cv. Fuchu</strain>
    </source>
</reference>
<sequence>MVAIEGGNVDNGVDRRGKKQMVMIASGGDAQELVVVGGDGLTWRASMAPCTKRGLEAQHQITMMAWWPVKEVSGLVLVHSVGIIGDDEDSNGYGR</sequence>